<evidence type="ECO:0008006" key="4">
    <source>
        <dbReference type="Google" id="ProtNLM"/>
    </source>
</evidence>
<dbReference type="Gene3D" id="3.30.160.240">
    <property type="entry name" value="Rv1738"/>
    <property type="match status" value="1"/>
</dbReference>
<dbReference type="Proteomes" id="UP000603708">
    <property type="component" value="Unassembled WGS sequence"/>
</dbReference>
<dbReference type="AlphaFoldDB" id="A0A919GEZ6"/>
<protein>
    <recommendedName>
        <fullName evidence="4">DUF1876 domain-containing protein</fullName>
    </recommendedName>
</protein>
<evidence type="ECO:0000313" key="3">
    <source>
        <dbReference type="Proteomes" id="UP000603708"/>
    </source>
</evidence>
<dbReference type="EMBL" id="BNCD01000014">
    <property type="protein sequence ID" value="GHH83408.1"/>
    <property type="molecule type" value="Genomic_DNA"/>
</dbReference>
<dbReference type="Pfam" id="PF08962">
    <property type="entry name" value="Rv2632c-like"/>
    <property type="match status" value="1"/>
</dbReference>
<sequence>MTHTTEWKVHLHLFEDEGTTKARAVVDTGTTSVVGNGLARCNPGDRDVPEIGDELAAGRAMRDIAQQLLGTAQRDIESVNAPSQQGSGAPWPM</sequence>
<dbReference type="RefSeq" id="WP_189934943.1">
    <property type="nucleotide sequence ID" value="NZ_BNCD01000014.1"/>
</dbReference>
<proteinExistence type="predicted"/>
<accession>A0A919GEZ6</accession>
<reference evidence="2" key="1">
    <citation type="journal article" date="2014" name="Int. J. Syst. Evol. Microbiol.">
        <title>Complete genome sequence of Corynebacterium casei LMG S-19264T (=DSM 44701T), isolated from a smear-ripened cheese.</title>
        <authorList>
            <consortium name="US DOE Joint Genome Institute (JGI-PGF)"/>
            <person name="Walter F."/>
            <person name="Albersmeier A."/>
            <person name="Kalinowski J."/>
            <person name="Ruckert C."/>
        </authorList>
    </citation>
    <scope>NUCLEOTIDE SEQUENCE</scope>
    <source>
        <strain evidence="2">JCM 5069</strain>
    </source>
</reference>
<dbReference type="SUPFAM" id="SSF143212">
    <property type="entry name" value="Rv2632c-like"/>
    <property type="match status" value="1"/>
</dbReference>
<evidence type="ECO:0000313" key="2">
    <source>
        <dbReference type="EMBL" id="GHH83408.1"/>
    </source>
</evidence>
<comment type="caution">
    <text evidence="2">The sequence shown here is derived from an EMBL/GenBank/DDBJ whole genome shotgun (WGS) entry which is preliminary data.</text>
</comment>
<dbReference type="InterPro" id="IPR038070">
    <property type="entry name" value="Rv2632c-like_sf"/>
</dbReference>
<reference evidence="2" key="2">
    <citation type="submission" date="2020-09" db="EMBL/GenBank/DDBJ databases">
        <authorList>
            <person name="Sun Q."/>
            <person name="Ohkuma M."/>
        </authorList>
    </citation>
    <scope>NUCLEOTIDE SEQUENCE</scope>
    <source>
        <strain evidence="2">JCM 5069</strain>
    </source>
</reference>
<gene>
    <name evidence="2" type="ORF">GCM10018793_45420</name>
</gene>
<evidence type="ECO:0000256" key="1">
    <source>
        <dbReference type="SAM" id="MobiDB-lite"/>
    </source>
</evidence>
<keyword evidence="3" id="KW-1185">Reference proteome</keyword>
<organism evidence="2 3">
    <name type="scientific">Streptomyces sulfonofaciens</name>
    <dbReference type="NCBI Taxonomy" id="68272"/>
    <lineage>
        <taxon>Bacteria</taxon>
        <taxon>Bacillati</taxon>
        <taxon>Actinomycetota</taxon>
        <taxon>Actinomycetes</taxon>
        <taxon>Kitasatosporales</taxon>
        <taxon>Streptomycetaceae</taxon>
        <taxon>Streptomyces</taxon>
    </lineage>
</organism>
<dbReference type="InterPro" id="IPR015057">
    <property type="entry name" value="Rv2632c-like"/>
</dbReference>
<feature type="region of interest" description="Disordered" evidence="1">
    <location>
        <begin position="73"/>
        <end position="93"/>
    </location>
</feature>
<name>A0A919GEZ6_9ACTN</name>